<dbReference type="AlphaFoldDB" id="A0A2N0BIW4"/>
<evidence type="ECO:0000313" key="1">
    <source>
        <dbReference type="EMBL" id="PJZ94600.1"/>
    </source>
</evidence>
<accession>A0A2N0BIW4</accession>
<name>A0A2N0BIW4_9LEPT</name>
<dbReference type="PANTHER" id="PTHR43796">
    <property type="entry name" value="CARBOXYNORSPERMIDINE SYNTHASE"/>
    <property type="match status" value="1"/>
</dbReference>
<sequence length="332" mass="38175">MTGDFPDVQFILLGRKKTLPVSENVSFVAFDYLQHRFLPEEAGALDLILDLTGPVRNEDGRLFELCAAADVPYMDMAIHNSHLDTIARIRERYPKSTAFVYFGFFPGVSNLMLAAALQENERPILIGEFPVYAGGGKNVSLSLSDLMNESEKQYNVIDGSKRFFRMHSEKRYFVWNGAKRTFYRWEYPEIGSLARSFPKAEFLERYFSIKPAFLNPVFDAMISFWNSRFSFLFKRLLPFFVYSAKSTIFSKQDPPLEMKVIDRDGGETISLRAKSGVSFHGSVMSLFFRALKDRKIGPGLYTPEQLFHLSDILKEGDREFYSLIRRRKKSAA</sequence>
<organism evidence="1">
    <name type="scientific">Leptospira ellisii</name>
    <dbReference type="NCBI Taxonomy" id="2023197"/>
    <lineage>
        <taxon>Bacteria</taxon>
        <taxon>Pseudomonadati</taxon>
        <taxon>Spirochaetota</taxon>
        <taxon>Spirochaetia</taxon>
        <taxon>Leptospirales</taxon>
        <taxon>Leptospiraceae</taxon>
        <taxon>Leptospira</taxon>
    </lineage>
</organism>
<reference evidence="1" key="1">
    <citation type="submission" date="2017-07" db="EMBL/GenBank/DDBJ databases">
        <title>Leptospira spp. isolated from tropical soils.</title>
        <authorList>
            <person name="Thibeaux R."/>
            <person name="Iraola G."/>
            <person name="Ferres I."/>
            <person name="Bierque E."/>
            <person name="Girault D."/>
            <person name="Soupe-Gilbert M.-E."/>
            <person name="Picardeau M."/>
            <person name="Goarant C."/>
        </authorList>
    </citation>
    <scope>NUCLEOTIDE SEQUENCE [LARGE SCALE GENOMIC DNA]</scope>
    <source>
        <strain evidence="1">ATI7-C-A5</strain>
    </source>
</reference>
<comment type="caution">
    <text evidence="1">The sequence shown here is derived from an EMBL/GenBank/DDBJ whole genome shotgun (WGS) entry which is preliminary data.</text>
</comment>
<gene>
    <name evidence="1" type="ORF">CH379_01920</name>
</gene>
<proteinExistence type="predicted"/>
<protein>
    <recommendedName>
        <fullName evidence="2">Saccharopine dehydrogenase</fullName>
    </recommendedName>
</protein>
<dbReference type="PANTHER" id="PTHR43796:SF2">
    <property type="entry name" value="CARBOXYNORSPERMIDINE SYNTHASE"/>
    <property type="match status" value="1"/>
</dbReference>
<dbReference type="EMBL" id="NPEF01000010">
    <property type="protein sequence ID" value="PJZ94600.1"/>
    <property type="molecule type" value="Genomic_DNA"/>
</dbReference>
<evidence type="ECO:0008006" key="2">
    <source>
        <dbReference type="Google" id="ProtNLM"/>
    </source>
</evidence>
<accession>A0A2N0BDF8</accession>